<evidence type="ECO:0000313" key="2">
    <source>
        <dbReference type="EMBL" id="EJT72396.1"/>
    </source>
</evidence>
<dbReference type="EMBL" id="GL385399">
    <property type="protein sequence ID" value="EJT72396.1"/>
    <property type="molecule type" value="Genomic_DNA"/>
</dbReference>
<reference evidence="3" key="5">
    <citation type="submission" date="2018-04" db="UniProtKB">
        <authorList>
            <consortium name="EnsemblFungi"/>
        </authorList>
    </citation>
    <scope>IDENTIFICATION</scope>
    <source>
        <strain evidence="3">R3-111a-1</strain>
    </source>
</reference>
<dbReference type="Proteomes" id="UP000006039">
    <property type="component" value="Unassembled WGS sequence"/>
</dbReference>
<gene>
    <name evidence="3" type="primary">20349720</name>
    <name evidence="2" type="ORF">GGTG_09262</name>
</gene>
<reference evidence="2" key="3">
    <citation type="submission" date="2010-09" db="EMBL/GenBank/DDBJ databases">
        <title>Annotation of Gaeumannomyces graminis var. tritici R3-111a-1.</title>
        <authorList>
            <consortium name="The Broad Institute Genome Sequencing Platform"/>
            <person name="Ma L.-J."/>
            <person name="Dead R."/>
            <person name="Young S.K."/>
            <person name="Zeng Q."/>
            <person name="Gargeya S."/>
            <person name="Fitzgerald M."/>
            <person name="Haas B."/>
            <person name="Abouelleil A."/>
            <person name="Alvarado L."/>
            <person name="Arachchi H.M."/>
            <person name="Berlin A."/>
            <person name="Brown A."/>
            <person name="Chapman S.B."/>
            <person name="Chen Z."/>
            <person name="Dunbar C."/>
            <person name="Freedman E."/>
            <person name="Gearin G."/>
            <person name="Gellesch M."/>
            <person name="Goldberg J."/>
            <person name="Griggs A."/>
            <person name="Gujja S."/>
            <person name="Heiman D."/>
            <person name="Howarth C."/>
            <person name="Larson L."/>
            <person name="Lui A."/>
            <person name="MacDonald P.J.P."/>
            <person name="Mehta T."/>
            <person name="Montmayeur A."/>
            <person name="Murphy C."/>
            <person name="Neiman D."/>
            <person name="Pearson M."/>
            <person name="Priest M."/>
            <person name="Roberts A."/>
            <person name="Saif S."/>
            <person name="Shea T."/>
            <person name="Shenoy N."/>
            <person name="Sisk P."/>
            <person name="Stolte C."/>
            <person name="Sykes S."/>
            <person name="Yandava C."/>
            <person name="Wortman J."/>
            <person name="Nusbaum C."/>
            <person name="Birren B."/>
        </authorList>
    </citation>
    <scope>NUCLEOTIDE SEQUENCE</scope>
    <source>
        <strain evidence="2">R3-111a-1</strain>
    </source>
</reference>
<dbReference type="EnsemblFungi" id="EJT72396">
    <property type="protein sequence ID" value="EJT72396"/>
    <property type="gene ID" value="GGTG_09262"/>
</dbReference>
<dbReference type="RefSeq" id="XP_009225370.1">
    <property type="nucleotide sequence ID" value="XM_009227106.1"/>
</dbReference>
<dbReference type="GeneID" id="20349720"/>
<proteinExistence type="predicted"/>
<reference evidence="3" key="4">
    <citation type="journal article" date="2015" name="G3 (Bethesda)">
        <title>Genome sequences of three phytopathogenic species of the Magnaporthaceae family of fungi.</title>
        <authorList>
            <person name="Okagaki L.H."/>
            <person name="Nunes C.C."/>
            <person name="Sailsbery J."/>
            <person name="Clay B."/>
            <person name="Brown D."/>
            <person name="John T."/>
            <person name="Oh Y."/>
            <person name="Young N."/>
            <person name="Fitzgerald M."/>
            <person name="Haas B.J."/>
            <person name="Zeng Q."/>
            <person name="Young S."/>
            <person name="Adiconis X."/>
            <person name="Fan L."/>
            <person name="Levin J.Z."/>
            <person name="Mitchell T.K."/>
            <person name="Okubara P.A."/>
            <person name="Farman M.L."/>
            <person name="Kohn L.M."/>
            <person name="Birren B."/>
            <person name="Ma L.-J."/>
            <person name="Dean R.A."/>
        </authorList>
    </citation>
    <scope>NUCLEOTIDE SEQUENCE</scope>
    <source>
        <strain evidence="3">R3-111a-1</strain>
    </source>
</reference>
<dbReference type="VEuPathDB" id="FungiDB:GGTG_09262"/>
<keyword evidence="1" id="KW-1133">Transmembrane helix</keyword>
<dbReference type="AlphaFoldDB" id="J8TXN6"/>
<evidence type="ECO:0008006" key="5">
    <source>
        <dbReference type="Google" id="ProtNLM"/>
    </source>
</evidence>
<reference evidence="4" key="1">
    <citation type="submission" date="2010-07" db="EMBL/GenBank/DDBJ databases">
        <title>The genome sequence of Gaeumannomyces graminis var. tritici strain R3-111a-1.</title>
        <authorList>
            <consortium name="The Broad Institute Genome Sequencing Platform"/>
            <person name="Ma L.-J."/>
            <person name="Dead R."/>
            <person name="Young S."/>
            <person name="Zeng Q."/>
            <person name="Koehrsen M."/>
            <person name="Alvarado L."/>
            <person name="Berlin A."/>
            <person name="Chapman S.B."/>
            <person name="Chen Z."/>
            <person name="Freedman E."/>
            <person name="Gellesch M."/>
            <person name="Goldberg J."/>
            <person name="Griggs A."/>
            <person name="Gujja S."/>
            <person name="Heilman E.R."/>
            <person name="Heiman D."/>
            <person name="Hepburn T."/>
            <person name="Howarth C."/>
            <person name="Jen D."/>
            <person name="Larson L."/>
            <person name="Mehta T."/>
            <person name="Neiman D."/>
            <person name="Pearson M."/>
            <person name="Roberts A."/>
            <person name="Saif S."/>
            <person name="Shea T."/>
            <person name="Shenoy N."/>
            <person name="Sisk P."/>
            <person name="Stolte C."/>
            <person name="Sykes S."/>
            <person name="Walk T."/>
            <person name="White J."/>
            <person name="Yandava C."/>
            <person name="Haas B."/>
            <person name="Nusbaum C."/>
            <person name="Birren B."/>
        </authorList>
    </citation>
    <scope>NUCLEOTIDE SEQUENCE [LARGE SCALE GENOMIC DNA]</scope>
    <source>
        <strain evidence="4">R3-111a-1</strain>
    </source>
</reference>
<evidence type="ECO:0000256" key="1">
    <source>
        <dbReference type="SAM" id="Phobius"/>
    </source>
</evidence>
<evidence type="ECO:0000313" key="4">
    <source>
        <dbReference type="Proteomes" id="UP000006039"/>
    </source>
</evidence>
<evidence type="ECO:0000313" key="3">
    <source>
        <dbReference type="EnsemblFungi" id="EJT72396"/>
    </source>
</evidence>
<sequence>MANQSNESQLIFAFQTLRSNPKLSIWAAAKIYSVAFVTFAKRKRGRPIRCNTIPKLRKLTELKKKRLLNIYL</sequence>
<accession>J8TXN6</accession>
<keyword evidence="1" id="KW-0472">Membrane</keyword>
<protein>
    <recommendedName>
        <fullName evidence="5">HTH psq-type domain-containing protein</fullName>
    </recommendedName>
</protein>
<feature type="non-terminal residue" evidence="2">
    <location>
        <position position="72"/>
    </location>
</feature>
<keyword evidence="1" id="KW-0812">Transmembrane</keyword>
<feature type="transmembrane region" description="Helical" evidence="1">
    <location>
        <begin position="23"/>
        <end position="40"/>
    </location>
</feature>
<keyword evidence="4" id="KW-1185">Reference proteome</keyword>
<reference evidence="2" key="2">
    <citation type="submission" date="2010-07" db="EMBL/GenBank/DDBJ databases">
        <authorList>
            <consortium name="The Broad Institute Genome Sequencing Platform"/>
            <consortium name="Broad Institute Genome Sequencing Center for Infectious Disease"/>
            <person name="Ma L.-J."/>
            <person name="Dead R."/>
            <person name="Young S."/>
            <person name="Zeng Q."/>
            <person name="Koehrsen M."/>
            <person name="Alvarado L."/>
            <person name="Berlin A."/>
            <person name="Chapman S.B."/>
            <person name="Chen Z."/>
            <person name="Freedman E."/>
            <person name="Gellesch M."/>
            <person name="Goldberg J."/>
            <person name="Griggs A."/>
            <person name="Gujja S."/>
            <person name="Heilman E.R."/>
            <person name="Heiman D."/>
            <person name="Hepburn T."/>
            <person name="Howarth C."/>
            <person name="Jen D."/>
            <person name="Larson L."/>
            <person name="Mehta T."/>
            <person name="Neiman D."/>
            <person name="Pearson M."/>
            <person name="Roberts A."/>
            <person name="Saif S."/>
            <person name="Shea T."/>
            <person name="Shenoy N."/>
            <person name="Sisk P."/>
            <person name="Stolte C."/>
            <person name="Sykes S."/>
            <person name="Walk T."/>
            <person name="White J."/>
            <person name="Yandava C."/>
            <person name="Haas B."/>
            <person name="Nusbaum C."/>
            <person name="Birren B."/>
        </authorList>
    </citation>
    <scope>NUCLEOTIDE SEQUENCE</scope>
    <source>
        <strain evidence="2">R3-111a-1</strain>
    </source>
</reference>
<name>J8TXN6_GAET3</name>
<organism evidence="2">
    <name type="scientific">Gaeumannomyces tritici (strain R3-111a-1)</name>
    <name type="common">Wheat and barley take-all root rot fungus</name>
    <name type="synonym">Gaeumannomyces graminis var. tritici</name>
    <dbReference type="NCBI Taxonomy" id="644352"/>
    <lineage>
        <taxon>Eukaryota</taxon>
        <taxon>Fungi</taxon>
        <taxon>Dikarya</taxon>
        <taxon>Ascomycota</taxon>
        <taxon>Pezizomycotina</taxon>
        <taxon>Sordariomycetes</taxon>
        <taxon>Sordariomycetidae</taxon>
        <taxon>Magnaporthales</taxon>
        <taxon>Magnaporthaceae</taxon>
        <taxon>Gaeumannomyces</taxon>
    </lineage>
</organism>